<dbReference type="GO" id="GO:0015036">
    <property type="term" value="F:disulfide oxidoreductase activity"/>
    <property type="evidence" value="ECO:0007669"/>
    <property type="project" value="UniProtKB-ARBA"/>
</dbReference>
<proteinExistence type="predicted"/>
<gene>
    <name evidence="6" type="ORF">SAMN04488056_10969</name>
</gene>
<evidence type="ECO:0000313" key="7">
    <source>
        <dbReference type="Proteomes" id="UP000199236"/>
    </source>
</evidence>
<protein>
    <submittedName>
        <fullName evidence="6">Thiol-disulfide isomerase or thioredoxin</fullName>
    </submittedName>
</protein>
<dbReference type="PROSITE" id="PS00194">
    <property type="entry name" value="THIOREDOXIN_1"/>
    <property type="match status" value="1"/>
</dbReference>
<dbReference type="AlphaFoldDB" id="A0A1I5ILN2"/>
<reference evidence="6 7" key="1">
    <citation type="submission" date="2016-10" db="EMBL/GenBank/DDBJ databases">
        <authorList>
            <person name="de Groot N.N."/>
        </authorList>
    </citation>
    <scope>NUCLEOTIDE SEQUENCE [LARGE SCALE GENOMIC DNA]</scope>
    <source>
        <strain evidence="6 7">CGMCC 1.9157</strain>
    </source>
</reference>
<dbReference type="NCBIfam" id="NF047696">
    <property type="entry name" value="ThlDiSintTplARhiz"/>
    <property type="match status" value="1"/>
</dbReference>
<keyword evidence="3" id="KW-0676">Redox-active center</keyword>
<evidence type="ECO:0000256" key="4">
    <source>
        <dbReference type="SAM" id="SignalP"/>
    </source>
</evidence>
<dbReference type="InterPro" id="IPR050553">
    <property type="entry name" value="Thioredoxin_ResA/DsbE_sf"/>
</dbReference>
<dbReference type="GO" id="GO:0016853">
    <property type="term" value="F:isomerase activity"/>
    <property type="evidence" value="ECO:0007669"/>
    <property type="project" value="UniProtKB-KW"/>
</dbReference>
<organism evidence="6 7">
    <name type="scientific">Cohaesibacter marisflavi</name>
    <dbReference type="NCBI Taxonomy" id="655353"/>
    <lineage>
        <taxon>Bacteria</taxon>
        <taxon>Pseudomonadati</taxon>
        <taxon>Pseudomonadota</taxon>
        <taxon>Alphaproteobacteria</taxon>
        <taxon>Hyphomicrobiales</taxon>
        <taxon>Cohaesibacteraceae</taxon>
    </lineage>
</organism>
<feature type="chain" id="PRO_5011791043" evidence="4">
    <location>
        <begin position="35"/>
        <end position="210"/>
    </location>
</feature>
<accession>A0A1I5ILN2</accession>
<dbReference type="GO" id="GO:0017004">
    <property type="term" value="P:cytochrome complex assembly"/>
    <property type="evidence" value="ECO:0007669"/>
    <property type="project" value="UniProtKB-KW"/>
</dbReference>
<dbReference type="CDD" id="cd02966">
    <property type="entry name" value="TlpA_like_family"/>
    <property type="match status" value="1"/>
</dbReference>
<dbReference type="InterPro" id="IPR036249">
    <property type="entry name" value="Thioredoxin-like_sf"/>
</dbReference>
<sequence length="210" mass="22573">MLSFAQKFRPLRAGLIFLMALSGAVAIAPPSVSAQESCPAAKQQIEAIDPMIKGPIAALQTSGHPVDFSGLVFKREDGSAFSLADFKGKTVLLNLWATWCAPCRHEMPDLDGLQAALGGDDFEVVTVSLDRKSPDKPRAFFDEIGIEHLTLYYDEKMAMFPALRSKGMAFGMPSTLIINKDGCSLAHMAGPAAWASAEAQELVKAIVESE</sequence>
<dbReference type="InterPro" id="IPR017937">
    <property type="entry name" value="Thioredoxin_CS"/>
</dbReference>
<dbReference type="GO" id="GO:0030313">
    <property type="term" value="C:cell envelope"/>
    <property type="evidence" value="ECO:0007669"/>
    <property type="project" value="UniProtKB-SubCell"/>
</dbReference>
<keyword evidence="7" id="KW-1185">Reference proteome</keyword>
<keyword evidence="6" id="KW-0413">Isomerase</keyword>
<evidence type="ECO:0000256" key="1">
    <source>
        <dbReference type="ARBA" id="ARBA00004196"/>
    </source>
</evidence>
<dbReference type="InterPro" id="IPR013740">
    <property type="entry name" value="Redoxin"/>
</dbReference>
<feature type="domain" description="Thioredoxin" evidence="5">
    <location>
        <begin position="32"/>
        <end position="208"/>
    </location>
</feature>
<keyword evidence="2" id="KW-0201">Cytochrome c-type biogenesis</keyword>
<dbReference type="PANTHER" id="PTHR42852:SF17">
    <property type="entry name" value="THIOREDOXIN-LIKE PROTEIN HI_1115"/>
    <property type="match status" value="1"/>
</dbReference>
<dbReference type="PROSITE" id="PS51352">
    <property type="entry name" value="THIOREDOXIN_2"/>
    <property type="match status" value="1"/>
</dbReference>
<dbReference type="Proteomes" id="UP000199236">
    <property type="component" value="Unassembled WGS sequence"/>
</dbReference>
<dbReference type="Pfam" id="PF08534">
    <property type="entry name" value="Redoxin"/>
    <property type="match status" value="1"/>
</dbReference>
<dbReference type="SUPFAM" id="SSF52833">
    <property type="entry name" value="Thioredoxin-like"/>
    <property type="match status" value="1"/>
</dbReference>
<dbReference type="PANTHER" id="PTHR42852">
    <property type="entry name" value="THIOL:DISULFIDE INTERCHANGE PROTEIN DSBE"/>
    <property type="match status" value="1"/>
</dbReference>
<evidence type="ECO:0000256" key="3">
    <source>
        <dbReference type="ARBA" id="ARBA00023284"/>
    </source>
</evidence>
<dbReference type="InterPro" id="IPR013766">
    <property type="entry name" value="Thioredoxin_domain"/>
</dbReference>
<dbReference type="RefSeq" id="WP_244544728.1">
    <property type="nucleotide sequence ID" value="NZ_FOVR01000009.1"/>
</dbReference>
<evidence type="ECO:0000259" key="5">
    <source>
        <dbReference type="PROSITE" id="PS51352"/>
    </source>
</evidence>
<dbReference type="EMBL" id="FOVR01000009">
    <property type="protein sequence ID" value="SFO61374.1"/>
    <property type="molecule type" value="Genomic_DNA"/>
</dbReference>
<comment type="subcellular location">
    <subcellularLocation>
        <location evidence="1">Cell envelope</location>
    </subcellularLocation>
</comment>
<keyword evidence="4" id="KW-0732">Signal</keyword>
<feature type="signal peptide" evidence="4">
    <location>
        <begin position="1"/>
        <end position="34"/>
    </location>
</feature>
<evidence type="ECO:0000256" key="2">
    <source>
        <dbReference type="ARBA" id="ARBA00022748"/>
    </source>
</evidence>
<dbReference type="STRING" id="655353.SAMN04488056_10969"/>
<dbReference type="Gene3D" id="3.40.30.10">
    <property type="entry name" value="Glutaredoxin"/>
    <property type="match status" value="1"/>
</dbReference>
<name>A0A1I5ILN2_9HYPH</name>
<evidence type="ECO:0000313" key="6">
    <source>
        <dbReference type="EMBL" id="SFO61374.1"/>
    </source>
</evidence>